<dbReference type="AlphaFoldDB" id="A0A0D2KSI5"/>
<dbReference type="VEuPathDB" id="FungiDB:Z520_04323"/>
<reference evidence="3 4" key="1">
    <citation type="submission" date="2015-01" db="EMBL/GenBank/DDBJ databases">
        <title>The Genome Sequence of Fonsecaea multimorphosa CBS 102226.</title>
        <authorList>
            <consortium name="The Broad Institute Genomics Platform"/>
            <person name="Cuomo C."/>
            <person name="de Hoog S."/>
            <person name="Gorbushina A."/>
            <person name="Stielow B."/>
            <person name="Teixiera M."/>
            <person name="Abouelleil A."/>
            <person name="Chapman S.B."/>
            <person name="Priest M."/>
            <person name="Young S.K."/>
            <person name="Wortman J."/>
            <person name="Nusbaum C."/>
            <person name="Birren B."/>
        </authorList>
    </citation>
    <scope>NUCLEOTIDE SEQUENCE [LARGE SCALE GENOMIC DNA]</scope>
    <source>
        <strain evidence="3 4">CBS 102226</strain>
    </source>
</reference>
<sequence>MSPLTTRQVYLALSLSMINQFASALTNANVLRLDPSLLYNIPSNAFAGNVSESFLQTTNLFTNGTTGNNSTAMITKPFVAYDDEFESLFAENATLELVYSSQDDTPVADEMGIWVWDYNQVWMSSASVDNVSYTNILDLSDYTITKLAVSSNGVPIVNPNGGSYDSGKVYLAGDGNLTIPPAIYEVDPKTHDARVVVNSYFGLRLGGPNDMTWAHGGNKSWLFFTDEPQSYYYNGGQAPQLPDATWRWDPQEETLIPVIDRTDILVPNGIRVNKNSTKLYISDTPPKLVPGTGFTETGNSVINLGSGSAAIYVYDLSSDGFPSNKRLFGITQRGISDGMHIDDAGRVWTAEADGIVVRNAYGKVLGMINSLAVQGETVADSDQSPLQNFALAGDKVIVLAYNKIYQVRLSGMIVSGMT</sequence>
<protein>
    <recommendedName>
        <fullName evidence="2">SMP-30/Gluconolactonase/LRE-like region domain-containing protein</fullName>
    </recommendedName>
</protein>
<dbReference type="Gene3D" id="2.120.10.30">
    <property type="entry name" value="TolB, C-terminal domain"/>
    <property type="match status" value="1"/>
</dbReference>
<organism evidence="3 4">
    <name type="scientific">Fonsecaea multimorphosa CBS 102226</name>
    <dbReference type="NCBI Taxonomy" id="1442371"/>
    <lineage>
        <taxon>Eukaryota</taxon>
        <taxon>Fungi</taxon>
        <taxon>Dikarya</taxon>
        <taxon>Ascomycota</taxon>
        <taxon>Pezizomycotina</taxon>
        <taxon>Eurotiomycetes</taxon>
        <taxon>Chaetothyriomycetidae</taxon>
        <taxon>Chaetothyriales</taxon>
        <taxon>Herpotrichiellaceae</taxon>
        <taxon>Fonsecaea</taxon>
    </lineage>
</organism>
<feature type="chain" id="PRO_5002246407" description="SMP-30/Gluconolactonase/LRE-like region domain-containing protein" evidence="1">
    <location>
        <begin position="25"/>
        <end position="418"/>
    </location>
</feature>
<dbReference type="OrthoDB" id="423498at2759"/>
<dbReference type="EMBL" id="KN848068">
    <property type="protein sequence ID" value="KIX99688.1"/>
    <property type="molecule type" value="Genomic_DNA"/>
</dbReference>
<dbReference type="SUPFAM" id="SSF63829">
    <property type="entry name" value="Calcium-dependent phosphotriesterase"/>
    <property type="match status" value="1"/>
</dbReference>
<dbReference type="Proteomes" id="UP000053411">
    <property type="component" value="Unassembled WGS sequence"/>
</dbReference>
<evidence type="ECO:0000313" key="3">
    <source>
        <dbReference type="EMBL" id="KIX99688.1"/>
    </source>
</evidence>
<dbReference type="GeneID" id="27710069"/>
<keyword evidence="1" id="KW-0732">Signal</keyword>
<dbReference type="Pfam" id="PF08450">
    <property type="entry name" value="SGL"/>
    <property type="match status" value="1"/>
</dbReference>
<dbReference type="InterPro" id="IPR013658">
    <property type="entry name" value="SGL"/>
</dbReference>
<proteinExistence type="predicted"/>
<accession>A0A0D2KSI5</accession>
<dbReference type="InterPro" id="IPR052988">
    <property type="entry name" value="Oryzine_lactonohydrolase"/>
</dbReference>
<keyword evidence="4" id="KW-1185">Reference proteome</keyword>
<gene>
    <name evidence="3" type="ORF">Z520_04323</name>
</gene>
<evidence type="ECO:0000256" key="1">
    <source>
        <dbReference type="SAM" id="SignalP"/>
    </source>
</evidence>
<dbReference type="PANTHER" id="PTHR47064:SF2">
    <property type="entry name" value="SMP-30_GLUCONOLACTONASE_LRE-LIKE REGION DOMAIN-CONTAINING PROTEIN-RELATED"/>
    <property type="match status" value="1"/>
</dbReference>
<name>A0A0D2KSI5_9EURO</name>
<dbReference type="PANTHER" id="PTHR47064">
    <property type="entry name" value="PUTATIVE (AFU_ORTHOLOGUE AFUA_1G08990)-RELATED"/>
    <property type="match status" value="1"/>
</dbReference>
<dbReference type="RefSeq" id="XP_016633811.1">
    <property type="nucleotide sequence ID" value="XM_016774831.1"/>
</dbReference>
<dbReference type="STRING" id="1442371.A0A0D2KSI5"/>
<evidence type="ECO:0000313" key="4">
    <source>
        <dbReference type="Proteomes" id="UP000053411"/>
    </source>
</evidence>
<feature type="signal peptide" evidence="1">
    <location>
        <begin position="1"/>
        <end position="24"/>
    </location>
</feature>
<dbReference type="InterPro" id="IPR011042">
    <property type="entry name" value="6-blade_b-propeller_TolB-like"/>
</dbReference>
<feature type="domain" description="SMP-30/Gluconolactonase/LRE-like region" evidence="2">
    <location>
        <begin position="187"/>
        <end position="368"/>
    </location>
</feature>
<evidence type="ECO:0000259" key="2">
    <source>
        <dbReference type="Pfam" id="PF08450"/>
    </source>
</evidence>